<evidence type="ECO:0000259" key="5">
    <source>
        <dbReference type="SMART" id="SM01131"/>
    </source>
</evidence>
<dbReference type="SUPFAM" id="SSF64182">
    <property type="entry name" value="DHH phosphoesterases"/>
    <property type="match status" value="1"/>
</dbReference>
<evidence type="ECO:0000256" key="3">
    <source>
        <dbReference type="ARBA" id="ARBA00022801"/>
    </source>
</evidence>
<keyword evidence="7" id="KW-1185">Reference proteome</keyword>
<dbReference type="InterPro" id="IPR038763">
    <property type="entry name" value="DHH_sf"/>
</dbReference>
<dbReference type="AlphaFoldDB" id="A0A2C5Z315"/>
<protein>
    <recommendedName>
        <fullName evidence="5">DHHA2 domain-containing protein</fullName>
    </recommendedName>
</protein>
<name>A0A2C5Z315_9HYPO</name>
<organism evidence="6 7">
    <name type="scientific">Ophiocordyceps australis</name>
    <dbReference type="NCBI Taxonomy" id="1399860"/>
    <lineage>
        <taxon>Eukaryota</taxon>
        <taxon>Fungi</taxon>
        <taxon>Dikarya</taxon>
        <taxon>Ascomycota</taxon>
        <taxon>Pezizomycotina</taxon>
        <taxon>Sordariomycetes</taxon>
        <taxon>Hypocreomycetidae</taxon>
        <taxon>Hypocreales</taxon>
        <taxon>Ophiocordycipitaceae</taxon>
        <taxon>Ophiocordyceps</taxon>
    </lineage>
</organism>
<keyword evidence="4" id="KW-0464">Manganese</keyword>
<dbReference type="EMBL" id="NJEU01000435">
    <property type="protein sequence ID" value="PHH74386.1"/>
    <property type="molecule type" value="Genomic_DNA"/>
</dbReference>
<dbReference type="Pfam" id="PF02833">
    <property type="entry name" value="DHHA2"/>
    <property type="match status" value="1"/>
</dbReference>
<evidence type="ECO:0000313" key="6">
    <source>
        <dbReference type="EMBL" id="PHH74386.1"/>
    </source>
</evidence>
<dbReference type="InterPro" id="IPR004097">
    <property type="entry name" value="DHHA2"/>
</dbReference>
<dbReference type="PANTHER" id="PTHR12112:SF39">
    <property type="entry name" value="EG:152A3.5 PROTEIN (FBGN0003116_PN PROTEIN)"/>
    <property type="match status" value="1"/>
</dbReference>
<dbReference type="SMART" id="SM01131">
    <property type="entry name" value="DHHA2"/>
    <property type="match status" value="1"/>
</dbReference>
<dbReference type="GO" id="GO:0046872">
    <property type="term" value="F:metal ion binding"/>
    <property type="evidence" value="ECO:0007669"/>
    <property type="project" value="UniProtKB-KW"/>
</dbReference>
<dbReference type="Proteomes" id="UP000224854">
    <property type="component" value="Unassembled WGS sequence"/>
</dbReference>
<dbReference type="GO" id="GO:0004309">
    <property type="term" value="F:exopolyphosphatase activity"/>
    <property type="evidence" value="ECO:0007669"/>
    <property type="project" value="TreeGrafter"/>
</dbReference>
<reference evidence="6 7" key="1">
    <citation type="submission" date="2017-06" db="EMBL/GenBank/DDBJ databases">
        <title>Ant-infecting Ophiocordyceps genomes reveal a high diversity of potential behavioral manipulation genes and a possible major role for enterotoxins.</title>
        <authorList>
            <person name="De Bekker C."/>
            <person name="Evans H.C."/>
            <person name="Brachmann A."/>
            <person name="Hughes D.P."/>
        </authorList>
    </citation>
    <scope>NUCLEOTIDE SEQUENCE [LARGE SCALE GENOMIC DNA]</scope>
    <source>
        <strain evidence="6 7">1348a</strain>
    </source>
</reference>
<keyword evidence="2" id="KW-0479">Metal-binding</keyword>
<dbReference type="Pfam" id="PF01368">
    <property type="entry name" value="DHH"/>
    <property type="match status" value="1"/>
</dbReference>
<dbReference type="OrthoDB" id="374045at2759"/>
<proteinExistence type="predicted"/>
<dbReference type="PANTHER" id="PTHR12112">
    <property type="entry name" value="BNIP - RELATED"/>
    <property type="match status" value="1"/>
</dbReference>
<comment type="caution">
    <text evidence="6">The sequence shown here is derived from an EMBL/GenBank/DDBJ whole genome shotgun (WGS) entry which is preliminary data.</text>
</comment>
<dbReference type="Gene3D" id="3.90.1640.10">
    <property type="entry name" value="inorganic pyrophosphatase (n-terminal core)"/>
    <property type="match status" value="1"/>
</dbReference>
<keyword evidence="3" id="KW-0378">Hydrolase</keyword>
<comment type="cofactor">
    <cofactor evidence="1">
        <name>Mn(2+)</name>
        <dbReference type="ChEBI" id="CHEBI:29035"/>
    </cofactor>
</comment>
<dbReference type="InterPro" id="IPR001667">
    <property type="entry name" value="DDH_dom"/>
</dbReference>
<dbReference type="Gene3D" id="3.10.310.20">
    <property type="entry name" value="DHHA2 domain"/>
    <property type="match status" value="1"/>
</dbReference>
<gene>
    <name evidence="6" type="ORF">CDD82_4960</name>
</gene>
<dbReference type="InterPro" id="IPR038222">
    <property type="entry name" value="DHHA2_dom_sf"/>
</dbReference>
<accession>A0A2C5Z315</accession>
<dbReference type="GO" id="GO:0005737">
    <property type="term" value="C:cytoplasm"/>
    <property type="evidence" value="ECO:0007669"/>
    <property type="project" value="InterPro"/>
</dbReference>
<evidence type="ECO:0000313" key="7">
    <source>
        <dbReference type="Proteomes" id="UP000224854"/>
    </source>
</evidence>
<evidence type="ECO:0000256" key="2">
    <source>
        <dbReference type="ARBA" id="ARBA00022723"/>
    </source>
</evidence>
<feature type="domain" description="DHHA2" evidence="5">
    <location>
        <begin position="236"/>
        <end position="388"/>
    </location>
</feature>
<evidence type="ECO:0000256" key="1">
    <source>
        <dbReference type="ARBA" id="ARBA00001936"/>
    </source>
</evidence>
<sequence length="390" mass="41955">MSLPRVPLPSFLAQATAALRALSAAQPSPLTLVVGNESADLDSVCAAIVYAYLSSHRAPPRIHVPLVNLPRDDLAIRPELTAVLLRAGLSPHCLPTLSDLPRHLAHGSACDSLAWVLVDHNAPTGIVARAATTLSGCIDHHHDENTVPLTAHPRLIEPCASCTSLVVNLCAHDWDALSRRDSAGDASLAILAMAPILADTSNLEAKDLIRDKDLRAAAMLEAKLAPSHDFDRTQFYNSIKSAKADLSSLSLADILRKDYKQWGDLGISSIAQSLSWLISKAGGHMPLLDSLAAWAHHRHIKVLAIMTLHTKDGHLERQLVVWGFGPAARPIVAAFAHSASAPLRLKPWPAEAGLDSDLDDTENTRFAWSQGNCRASRKIVAPLLRAAFKL</sequence>
<evidence type="ECO:0000256" key="4">
    <source>
        <dbReference type="ARBA" id="ARBA00023211"/>
    </source>
</evidence>